<reference evidence="2" key="1">
    <citation type="submission" date="2016-06" db="EMBL/GenBank/DDBJ databases">
        <title>Parallel loss of symbiosis genes in relatives of nitrogen-fixing non-legume Parasponia.</title>
        <authorList>
            <person name="Van Velzen R."/>
            <person name="Holmer R."/>
            <person name="Bu F."/>
            <person name="Rutten L."/>
            <person name="Van Zeijl A."/>
            <person name="Liu W."/>
            <person name="Santuari L."/>
            <person name="Cao Q."/>
            <person name="Sharma T."/>
            <person name="Shen D."/>
            <person name="Roswanjaya Y."/>
            <person name="Wardhani T."/>
            <person name="Kalhor M.S."/>
            <person name="Jansen J."/>
            <person name="Van den Hoogen J."/>
            <person name="Gungor B."/>
            <person name="Hartog M."/>
            <person name="Hontelez J."/>
            <person name="Verver J."/>
            <person name="Yang W.-C."/>
            <person name="Schijlen E."/>
            <person name="Repin R."/>
            <person name="Schilthuizen M."/>
            <person name="Schranz E."/>
            <person name="Heidstra R."/>
            <person name="Miyata K."/>
            <person name="Fedorova E."/>
            <person name="Kohlen W."/>
            <person name="Bisseling T."/>
            <person name="Smit S."/>
            <person name="Geurts R."/>
        </authorList>
    </citation>
    <scope>NUCLEOTIDE SEQUENCE [LARGE SCALE GENOMIC DNA]</scope>
    <source>
        <strain evidence="2">cv. WU1-14</strain>
    </source>
</reference>
<gene>
    <name evidence="1" type="ORF">PanWU01x14_221960</name>
</gene>
<evidence type="ECO:0000313" key="1">
    <source>
        <dbReference type="EMBL" id="PON50663.1"/>
    </source>
</evidence>
<protein>
    <submittedName>
        <fullName evidence="1">Ribonuclease H-like domain containing protein</fullName>
    </submittedName>
</protein>
<name>A0A2P5BPG9_PARAD</name>
<dbReference type="PANTHER" id="PTHR11439:SF463">
    <property type="entry name" value="REVERSE TRANSCRIPTASE TY1_COPIA-TYPE DOMAIN-CONTAINING PROTEIN"/>
    <property type="match status" value="1"/>
</dbReference>
<dbReference type="CDD" id="cd09272">
    <property type="entry name" value="RNase_HI_RT_Ty1"/>
    <property type="match status" value="1"/>
</dbReference>
<evidence type="ECO:0000313" key="2">
    <source>
        <dbReference type="Proteomes" id="UP000237105"/>
    </source>
</evidence>
<comment type="caution">
    <text evidence="1">The sequence shown here is derived from an EMBL/GenBank/DDBJ whole genome shotgun (WGS) entry which is preliminary data.</text>
</comment>
<dbReference type="PANTHER" id="PTHR11439">
    <property type="entry name" value="GAG-POL-RELATED RETROTRANSPOSON"/>
    <property type="match status" value="1"/>
</dbReference>
<dbReference type="AlphaFoldDB" id="A0A2P5BPG9"/>
<proteinExistence type="predicted"/>
<sequence length="182" mass="20821">MHSPMECHMEDFQSILGYLKLHREKGCCSRKMITSVTNRKSTSSYCTFVGENLVTWRNKKQNVVVRSSTEAKYRAMAQGICEVLWIQMLLKELKLEPSIPMKVFCDNKAAISITYNPVQHDRTKHVEVDQHFIKEKIENGQITTHFVTSHQQIVDVLTKGILVATSEDLVCKLGICDIYSPT</sequence>
<dbReference type="OrthoDB" id="1193140at2759"/>
<keyword evidence="2" id="KW-1185">Reference proteome</keyword>
<dbReference type="EMBL" id="JXTB01000243">
    <property type="protein sequence ID" value="PON50663.1"/>
    <property type="molecule type" value="Genomic_DNA"/>
</dbReference>
<accession>A0A2P5BPG9</accession>
<dbReference type="STRING" id="3476.A0A2P5BPG9"/>
<dbReference type="Proteomes" id="UP000237105">
    <property type="component" value="Unassembled WGS sequence"/>
</dbReference>
<organism evidence="1 2">
    <name type="scientific">Parasponia andersonii</name>
    <name type="common">Sponia andersonii</name>
    <dbReference type="NCBI Taxonomy" id="3476"/>
    <lineage>
        <taxon>Eukaryota</taxon>
        <taxon>Viridiplantae</taxon>
        <taxon>Streptophyta</taxon>
        <taxon>Embryophyta</taxon>
        <taxon>Tracheophyta</taxon>
        <taxon>Spermatophyta</taxon>
        <taxon>Magnoliopsida</taxon>
        <taxon>eudicotyledons</taxon>
        <taxon>Gunneridae</taxon>
        <taxon>Pentapetalae</taxon>
        <taxon>rosids</taxon>
        <taxon>fabids</taxon>
        <taxon>Rosales</taxon>
        <taxon>Cannabaceae</taxon>
        <taxon>Parasponia</taxon>
    </lineage>
</organism>